<dbReference type="EMBL" id="FMAE01000065">
    <property type="protein sequence ID" value="SCB53443.1"/>
    <property type="molecule type" value="Genomic_DNA"/>
</dbReference>
<name>A0A1C3XMF2_9BRAD</name>
<evidence type="ECO:0000313" key="2">
    <source>
        <dbReference type="Proteomes" id="UP000183174"/>
    </source>
</evidence>
<organism evidence="1 2">
    <name type="scientific">Bradyrhizobium yuanmingense</name>
    <dbReference type="NCBI Taxonomy" id="108015"/>
    <lineage>
        <taxon>Bacteria</taxon>
        <taxon>Pseudomonadati</taxon>
        <taxon>Pseudomonadota</taxon>
        <taxon>Alphaproteobacteria</taxon>
        <taxon>Hyphomicrobiales</taxon>
        <taxon>Nitrobacteraceae</taxon>
        <taxon>Bradyrhizobium</taxon>
    </lineage>
</organism>
<proteinExistence type="predicted"/>
<dbReference type="Proteomes" id="UP000183174">
    <property type="component" value="Unassembled WGS sequence"/>
</dbReference>
<dbReference type="RefSeq" id="WP_208604928.1">
    <property type="nucleotide sequence ID" value="NZ_FMAE01000065.1"/>
</dbReference>
<dbReference type="AlphaFoldDB" id="A0A1C3XMF2"/>
<accession>A0A1C3XMF2</accession>
<sequence length="446" mass="47085">AFDPNWFIIISRPTADASLYSHPNCVMVSNWNAPSGSFCGLTYPGQCRISPIFTQRDPIEHDSASLIDGWVTKWQDNFASLSLRTGGYYSGNTTGYNDPSAKGTWAPNGLHYMTSQNAYGDFGYGAFINPNYNWQAIDPTFPPLGMIDITASGLVLKGSDQYPLVRASLNQVAGQAPFLSSLVSTTQSMKIGVPYARRVRFTLNSAGAYDFPAVWGLGDRYNGDLSKPHYEVDDFERFGSNYNNNTSSQHTHIHNGTSMIDAGGNYDTGTVLAGGAEIETLVVHQSDYIWMFTNGALTYKNPVPAGADATDLHHVILNMAVGLSWESYPAGSIGSPSITIRSVEILAPSSNTTGIFPAAPPVPVLTWGGSFTGGAIPASTPNGTVVATLSGAAGGYSVLGTTKLAVSGTSLVTVGALSAGTINFYIRGTDASGNPGIAPKLTATIS</sequence>
<reference evidence="1 2" key="1">
    <citation type="submission" date="2016-08" db="EMBL/GenBank/DDBJ databases">
        <authorList>
            <person name="Seilhamer J.J."/>
        </authorList>
    </citation>
    <scope>NUCLEOTIDE SEQUENCE [LARGE SCALE GENOMIC DNA]</scope>
    <source>
        <strain evidence="1 2">CCBAU 10071</strain>
    </source>
</reference>
<protein>
    <submittedName>
        <fullName evidence="1">Uncharacterized protein</fullName>
    </submittedName>
</protein>
<gene>
    <name evidence="1" type="ORF">GA0061099_10651</name>
</gene>
<dbReference type="Gene3D" id="2.60.120.200">
    <property type="match status" value="1"/>
</dbReference>
<evidence type="ECO:0000313" key="1">
    <source>
        <dbReference type="EMBL" id="SCB53443.1"/>
    </source>
</evidence>
<feature type="non-terminal residue" evidence="1">
    <location>
        <position position="1"/>
    </location>
</feature>